<dbReference type="PANTHER" id="PTHR36222:SF1">
    <property type="entry name" value="SERINE PROTEASE INHIBITOR RV3364C"/>
    <property type="match status" value="1"/>
</dbReference>
<dbReference type="Proteomes" id="UP000295302">
    <property type="component" value="Unassembled WGS sequence"/>
</dbReference>
<dbReference type="Gene3D" id="3.30.450.30">
    <property type="entry name" value="Dynein light chain 2a, cytoplasmic"/>
    <property type="match status" value="1"/>
</dbReference>
<organism evidence="2 3">
    <name type="scientific">Nonomuraea terrae</name>
    <dbReference type="NCBI Taxonomy" id="2530383"/>
    <lineage>
        <taxon>Bacteria</taxon>
        <taxon>Bacillati</taxon>
        <taxon>Actinomycetota</taxon>
        <taxon>Actinomycetes</taxon>
        <taxon>Streptosporangiales</taxon>
        <taxon>Streptosporangiaceae</taxon>
        <taxon>Nonomuraea</taxon>
    </lineage>
</organism>
<evidence type="ECO:0000313" key="3">
    <source>
        <dbReference type="Proteomes" id="UP000295302"/>
    </source>
</evidence>
<dbReference type="InterPro" id="IPR004942">
    <property type="entry name" value="Roadblock/LAMTOR2_dom"/>
</dbReference>
<keyword evidence="3" id="KW-1185">Reference proteome</keyword>
<name>A0A4R4YNV3_9ACTN</name>
<feature type="domain" description="Roadblock/LAMTOR2" evidence="1">
    <location>
        <begin position="12"/>
        <end position="103"/>
    </location>
</feature>
<evidence type="ECO:0000259" key="1">
    <source>
        <dbReference type="SMART" id="SM00960"/>
    </source>
</evidence>
<comment type="caution">
    <text evidence="2">The sequence shown here is derived from an EMBL/GenBank/DDBJ whole genome shotgun (WGS) entry which is preliminary data.</text>
</comment>
<protein>
    <submittedName>
        <fullName evidence="2">Roadblock/LC7 domain-containing protein</fullName>
    </submittedName>
</protein>
<dbReference type="SUPFAM" id="SSF103196">
    <property type="entry name" value="Roadblock/LC7 domain"/>
    <property type="match status" value="1"/>
</dbReference>
<dbReference type="Pfam" id="PF03259">
    <property type="entry name" value="Robl_LC7"/>
    <property type="match status" value="1"/>
</dbReference>
<reference evidence="2 3" key="1">
    <citation type="submission" date="2019-03" db="EMBL/GenBank/DDBJ databases">
        <title>Draft genome sequences of novel Actinobacteria.</title>
        <authorList>
            <person name="Sahin N."/>
            <person name="Ay H."/>
            <person name="Saygin H."/>
        </authorList>
    </citation>
    <scope>NUCLEOTIDE SEQUENCE [LARGE SCALE GENOMIC DNA]</scope>
    <source>
        <strain evidence="2 3">CH32</strain>
    </source>
</reference>
<dbReference type="InterPro" id="IPR053141">
    <property type="entry name" value="Mycobact_SerProt_Inhib_Rv3364c"/>
</dbReference>
<dbReference type="EMBL" id="SMKQ01000072">
    <property type="protein sequence ID" value="TDD45809.1"/>
    <property type="molecule type" value="Genomic_DNA"/>
</dbReference>
<dbReference type="SMART" id="SM00960">
    <property type="entry name" value="Robl_LC7"/>
    <property type="match status" value="1"/>
</dbReference>
<gene>
    <name evidence="2" type="ORF">E1286_22875</name>
</gene>
<evidence type="ECO:0000313" key="2">
    <source>
        <dbReference type="EMBL" id="TDD45809.1"/>
    </source>
</evidence>
<dbReference type="PANTHER" id="PTHR36222">
    <property type="entry name" value="SERINE PROTEASE INHIBITOR RV3364C"/>
    <property type="match status" value="1"/>
</dbReference>
<sequence length="141" mass="14310">MSATDSMRNQLGWLLENLRDNTPGVMHVLVASRDGLAMCGTSGLHTDHADHLAATTAGIQALALAASAAFGDASGSGQAMVEFGGGMLLMVPAGEGAHLAVIAEEGADVGIVAHKMNELVEQIGGFLTAAPRHSADHGSRP</sequence>
<accession>A0A4R4YNV3</accession>
<dbReference type="OrthoDB" id="5187023at2"/>
<dbReference type="AlphaFoldDB" id="A0A4R4YNV3"/>
<proteinExistence type="predicted"/>